<keyword evidence="3" id="KW-0732">Signal</keyword>
<dbReference type="Pfam" id="PF14322">
    <property type="entry name" value="SusD-like_3"/>
    <property type="match status" value="1"/>
</dbReference>
<organism evidence="8 9">
    <name type="scientific">Cyclobacterium qasimii</name>
    <dbReference type="NCBI Taxonomy" id="1350429"/>
    <lineage>
        <taxon>Bacteria</taxon>
        <taxon>Pseudomonadati</taxon>
        <taxon>Bacteroidota</taxon>
        <taxon>Cytophagia</taxon>
        <taxon>Cytophagales</taxon>
        <taxon>Cyclobacteriaceae</taxon>
        <taxon>Cyclobacterium</taxon>
    </lineage>
</organism>
<evidence type="ECO:0000256" key="4">
    <source>
        <dbReference type="ARBA" id="ARBA00023136"/>
    </source>
</evidence>
<proteinExistence type="inferred from homology"/>
<dbReference type="PROSITE" id="PS51257">
    <property type="entry name" value="PROKAR_LIPOPROTEIN"/>
    <property type="match status" value="1"/>
</dbReference>
<dbReference type="InterPro" id="IPR011990">
    <property type="entry name" value="TPR-like_helical_dom_sf"/>
</dbReference>
<dbReference type="AlphaFoldDB" id="A0A512CBR6"/>
<sequence>MNKLNYFILYLACIGLISCDDYFLPEPDNTYTDEILLTRPSFVEGLLMQGYTGLPNGYSFNSETATDDAVTNDLTSGYLRLATGEWSSQYGALGSWSEDYTKIYYLNKFLDIYESADYAVDISRPAADNDIRNALYLKRLKGEAYGLRAWYKFELLRAYGGKSADGELLGFPIVDETLLPEDNLELPRNTYAESVASILSDIDVAIANLPDVYVNTGDANFDAVMGSKLDGRMNGKAAKALRSRVVLQAASPAFSESSDVNWEQAAKTSGDFLSELGDLYQGGIEFYSTLDNKELIWNQSRQLTLGWETQNFPPSLFGFARTNPSQNLVDAFPMNNGYPISHELSGYDPDNPYNNRDSRLSAYILYNGSEFRNSTISTYEGQPLDGIRAQENSTRTGYYLKKLMDENVSLRPGNQVSTNHIYTLFRETEIHLNFAEAANEAWGPDGDPNGYGFTARSIMRGLRDRAGIPSNDSYLNGINSIEEMRMLIRNERRLELCFEDFRFWDIRRWNDVTTMQEPVKGVYITNSADAYSYDYREIENRIYEPFMIYGPIPYNETLKYNLKQNNGW</sequence>
<comment type="caution">
    <text evidence="8">The sequence shown here is derived from an EMBL/GenBank/DDBJ whole genome shotgun (WGS) entry which is preliminary data.</text>
</comment>
<feature type="domain" description="RagB/SusD" evidence="6">
    <location>
        <begin position="297"/>
        <end position="568"/>
    </location>
</feature>
<dbReference type="Proteomes" id="UP000321301">
    <property type="component" value="Unassembled WGS sequence"/>
</dbReference>
<evidence type="ECO:0000256" key="5">
    <source>
        <dbReference type="ARBA" id="ARBA00023237"/>
    </source>
</evidence>
<name>A0A512CBR6_9BACT</name>
<evidence type="ECO:0000256" key="3">
    <source>
        <dbReference type="ARBA" id="ARBA00022729"/>
    </source>
</evidence>
<evidence type="ECO:0000259" key="7">
    <source>
        <dbReference type="Pfam" id="PF14322"/>
    </source>
</evidence>
<reference evidence="8 9" key="1">
    <citation type="submission" date="2019-07" db="EMBL/GenBank/DDBJ databases">
        <title>Whole genome shotgun sequence of Cyclobacterium qasimii NBRC 106168.</title>
        <authorList>
            <person name="Hosoyama A."/>
            <person name="Uohara A."/>
            <person name="Ohji S."/>
            <person name="Ichikawa N."/>
        </authorList>
    </citation>
    <scope>NUCLEOTIDE SEQUENCE [LARGE SCALE GENOMIC DNA]</scope>
    <source>
        <strain evidence="8 9">NBRC 106168</strain>
    </source>
</reference>
<dbReference type="Pfam" id="PF07980">
    <property type="entry name" value="SusD_RagB"/>
    <property type="match status" value="1"/>
</dbReference>
<dbReference type="InterPro" id="IPR033985">
    <property type="entry name" value="SusD-like_N"/>
</dbReference>
<protein>
    <submittedName>
        <fullName evidence="8">Carbohydrate-binding protein</fullName>
    </submittedName>
</protein>
<keyword evidence="9" id="KW-1185">Reference proteome</keyword>
<dbReference type="SUPFAM" id="SSF48452">
    <property type="entry name" value="TPR-like"/>
    <property type="match status" value="1"/>
</dbReference>
<accession>A0A512CBR6</accession>
<dbReference type="GO" id="GO:0009279">
    <property type="term" value="C:cell outer membrane"/>
    <property type="evidence" value="ECO:0007669"/>
    <property type="project" value="UniProtKB-SubCell"/>
</dbReference>
<feature type="domain" description="SusD-like N-terminal" evidence="7">
    <location>
        <begin position="79"/>
        <end position="214"/>
    </location>
</feature>
<comment type="similarity">
    <text evidence="2">Belongs to the SusD family.</text>
</comment>
<keyword evidence="4" id="KW-0472">Membrane</keyword>
<dbReference type="RefSeq" id="WP_020892735.1">
    <property type="nucleotide sequence ID" value="NZ_BJYV01000009.1"/>
</dbReference>
<evidence type="ECO:0000256" key="2">
    <source>
        <dbReference type="ARBA" id="ARBA00006275"/>
    </source>
</evidence>
<evidence type="ECO:0000256" key="1">
    <source>
        <dbReference type="ARBA" id="ARBA00004442"/>
    </source>
</evidence>
<evidence type="ECO:0000259" key="6">
    <source>
        <dbReference type="Pfam" id="PF07980"/>
    </source>
</evidence>
<dbReference type="Gene3D" id="1.25.40.390">
    <property type="match status" value="1"/>
</dbReference>
<keyword evidence="5" id="KW-0998">Cell outer membrane</keyword>
<evidence type="ECO:0000313" key="9">
    <source>
        <dbReference type="Proteomes" id="UP000321301"/>
    </source>
</evidence>
<comment type="subcellular location">
    <subcellularLocation>
        <location evidence="1">Cell outer membrane</location>
    </subcellularLocation>
</comment>
<dbReference type="EMBL" id="BJYV01000009">
    <property type="protein sequence ID" value="GEO21649.1"/>
    <property type="molecule type" value="Genomic_DNA"/>
</dbReference>
<evidence type="ECO:0000313" key="8">
    <source>
        <dbReference type="EMBL" id="GEO21649.1"/>
    </source>
</evidence>
<gene>
    <name evidence="8" type="ORF">CQA01_21830</name>
</gene>
<dbReference type="InterPro" id="IPR012944">
    <property type="entry name" value="SusD_RagB_dom"/>
</dbReference>